<sequence>MAQPDVWVYDRIHDCPGNIPTRERDQDRFDIIYQLGLIGRRGIMWVGDAEVDRRLGKAFRNAFEEGSGRQWLQRELQLMQQAYWNNKNLTKSPGKRAKEI</sequence>
<protein>
    <submittedName>
        <fullName evidence="1">Uncharacterized protein</fullName>
    </submittedName>
</protein>
<dbReference type="EMBL" id="VYYT01000588">
    <property type="protein sequence ID" value="KAK2731323.1"/>
    <property type="molecule type" value="Genomic_DNA"/>
</dbReference>
<name>A0AAD9Y2M4_COLKA</name>
<evidence type="ECO:0000313" key="2">
    <source>
        <dbReference type="Proteomes" id="UP001281614"/>
    </source>
</evidence>
<evidence type="ECO:0000313" key="1">
    <source>
        <dbReference type="EMBL" id="KAK2731323.1"/>
    </source>
</evidence>
<gene>
    <name evidence="1" type="ORF">CKAH01_08971</name>
</gene>
<accession>A0AAD9Y2M4</accession>
<reference evidence="1" key="1">
    <citation type="submission" date="2023-02" db="EMBL/GenBank/DDBJ databases">
        <title>Colletotrichum kahawae CIFC_Que2 genome sequencing and assembly.</title>
        <authorList>
            <person name="Baroncelli R."/>
        </authorList>
    </citation>
    <scope>NUCLEOTIDE SEQUENCE</scope>
    <source>
        <strain evidence="1">CIFC_Que2</strain>
    </source>
</reference>
<proteinExistence type="predicted"/>
<organism evidence="1 2">
    <name type="scientific">Colletotrichum kahawae</name>
    <name type="common">Coffee berry disease fungus</name>
    <dbReference type="NCBI Taxonomy" id="34407"/>
    <lineage>
        <taxon>Eukaryota</taxon>
        <taxon>Fungi</taxon>
        <taxon>Dikarya</taxon>
        <taxon>Ascomycota</taxon>
        <taxon>Pezizomycotina</taxon>
        <taxon>Sordariomycetes</taxon>
        <taxon>Hypocreomycetidae</taxon>
        <taxon>Glomerellales</taxon>
        <taxon>Glomerellaceae</taxon>
        <taxon>Colletotrichum</taxon>
        <taxon>Colletotrichum gloeosporioides species complex</taxon>
    </lineage>
</organism>
<keyword evidence="2" id="KW-1185">Reference proteome</keyword>
<comment type="caution">
    <text evidence="1">The sequence shown here is derived from an EMBL/GenBank/DDBJ whole genome shotgun (WGS) entry which is preliminary data.</text>
</comment>
<dbReference type="Proteomes" id="UP001281614">
    <property type="component" value="Unassembled WGS sequence"/>
</dbReference>
<dbReference type="AlphaFoldDB" id="A0AAD9Y2M4"/>